<organism evidence="2 3">
    <name type="scientific">Caldanaerobacter subterraneus subsp. pacificus DSM 12653</name>
    <dbReference type="NCBI Taxonomy" id="391606"/>
    <lineage>
        <taxon>Bacteria</taxon>
        <taxon>Bacillati</taxon>
        <taxon>Bacillota</taxon>
        <taxon>Clostridia</taxon>
        <taxon>Thermoanaerobacterales</taxon>
        <taxon>Thermoanaerobacteraceae</taxon>
        <taxon>Caldanaerobacter</taxon>
    </lineage>
</organism>
<dbReference type="Proteomes" id="UP000010146">
    <property type="component" value="Unassembled WGS sequence"/>
</dbReference>
<dbReference type="RefSeq" id="WP_009610075.1">
    <property type="nucleotide sequence ID" value="NZ_ABXP02000079.1"/>
</dbReference>
<dbReference type="EMBL" id="ABXP02000079">
    <property type="protein sequence ID" value="KKC29501.1"/>
    <property type="molecule type" value="Genomic_DNA"/>
</dbReference>
<comment type="caution">
    <text evidence="2">The sequence shown here is derived from an EMBL/GenBank/DDBJ whole genome shotgun (WGS) entry which is preliminary data.</text>
</comment>
<evidence type="ECO:0000259" key="1">
    <source>
        <dbReference type="Pfam" id="PF09509"/>
    </source>
</evidence>
<protein>
    <recommendedName>
        <fullName evidence="1">Conserved hypothetical protein CHP02391 domain-containing protein</fullName>
    </recommendedName>
</protein>
<dbReference type="Pfam" id="PF09509">
    <property type="entry name" value="Hypoth_Ymh"/>
    <property type="match status" value="1"/>
</dbReference>
<accession>B7R786</accession>
<reference evidence="2 3" key="2">
    <citation type="journal article" date="2015" name="BMC Genomics">
        <title>Analysis of three genomes within the thermophilic bacterial species Caldanaerobacter subterraneus with a focus on carbon monoxide dehydrogenase evolution and hydrolase diversity.</title>
        <authorList>
            <person name="Sant'Anna F.H."/>
            <person name="Lebedinsky A.V."/>
            <person name="Sokolova T.G."/>
            <person name="Robb F.T."/>
            <person name="Gonzalez J.M."/>
        </authorList>
    </citation>
    <scope>NUCLEOTIDE SEQUENCE [LARGE SCALE GENOMIC DNA]</scope>
    <source>
        <strain evidence="2 3">DSM 12653</strain>
    </source>
</reference>
<reference evidence="3" key="3">
    <citation type="submission" date="2015-02" db="EMBL/GenBank/DDBJ databases">
        <title>Genome analysis of three genomes within the thermophilic hydrogenogenic bacterial species Caldanaerobacter subterraneus.</title>
        <authorList>
            <person name="Sant'Anna F.H."/>
            <person name="Lebedinsky A."/>
            <person name="Sokolova T."/>
            <person name="Robb F.T."/>
            <person name="Gonzalez J.M."/>
        </authorList>
    </citation>
    <scope>NUCLEOTIDE SEQUENCE [LARGE SCALE GENOMIC DNA]</scope>
    <source>
        <strain evidence="3">DSM 12653</strain>
    </source>
</reference>
<dbReference type="InterPro" id="IPR012654">
    <property type="entry name" value="CHP02391"/>
</dbReference>
<evidence type="ECO:0000313" key="3">
    <source>
        <dbReference type="Proteomes" id="UP000010146"/>
    </source>
</evidence>
<sequence length="384" mass="44518">MVPVDFYRYRSKLKQMILSKKELLASEWDPFVAAWVCYSLAIDGIGNNQPLIELCTMMEKWLTDDAVWDYRRNLGPIALIIWLWKERGLEVQASIAARLSQEIQRVSIDDKLSILRDPEQVFLLALGLQGAKDESAKNYLKKVAEREVNRGPLRRRMFYAASLKELGESVPYPFEEPQDESDVIALVWWAERYGGDKYEQWKRFGSIEDHIALEQGTDLVEKRNLSITEMAILYEAVTKEIMFPEPSLLFEYFPFHERVRQIARDYFMNGKYNAAVFEAVKALNEMIQQRSGIMNKNEAELVQATMKNISDPRIIFNDFLNEDSGKNEQTGLALICEGIFKAFRNPKGHKPEDHPLVNLEACEALEQLIVISYMMKRIERAKTK</sequence>
<evidence type="ECO:0000313" key="2">
    <source>
        <dbReference type="EMBL" id="KKC29501.1"/>
    </source>
</evidence>
<proteinExistence type="predicted"/>
<gene>
    <name evidence="2" type="ORF">CDSM653_01464</name>
</gene>
<feature type="domain" description="Conserved hypothetical protein CHP02391" evidence="1">
    <location>
        <begin position="255"/>
        <end position="378"/>
    </location>
</feature>
<dbReference type="AlphaFoldDB" id="B7R786"/>
<name>B7R786_9THEO</name>
<reference evidence="2 3" key="1">
    <citation type="submission" date="2008-07" db="EMBL/GenBank/DDBJ databases">
        <authorList>
            <person name="Gonzalez J."/>
            <person name="Sokolova T."/>
            <person name="Ferriera S."/>
            <person name="Johnson J."/>
            <person name="Kravitz S."/>
            <person name="Beeson K."/>
            <person name="Sutton G."/>
            <person name="Rogers Y.-H."/>
            <person name="Friedman R."/>
            <person name="Frazier M."/>
            <person name="Venter J.C."/>
        </authorList>
    </citation>
    <scope>NUCLEOTIDE SEQUENCE [LARGE SCALE GENOMIC DNA]</scope>
    <source>
        <strain evidence="2 3">DSM 12653</strain>
    </source>
</reference>
<dbReference type="NCBIfam" id="TIGR02391">
    <property type="entry name" value="hypoth_ymh"/>
    <property type="match status" value="1"/>
</dbReference>